<keyword evidence="2" id="KW-1185">Reference proteome</keyword>
<evidence type="ECO:0000313" key="1">
    <source>
        <dbReference type="EMBL" id="KAB1076501.1"/>
    </source>
</evidence>
<reference evidence="1 2" key="1">
    <citation type="submission" date="2019-09" db="EMBL/GenBank/DDBJ databases">
        <title>YIM 48816 draft genome.</title>
        <authorList>
            <person name="Jiang L."/>
        </authorList>
    </citation>
    <scope>NUCLEOTIDE SEQUENCE [LARGE SCALE GENOMIC DNA]</scope>
    <source>
        <strain evidence="1 2">YIM 48816</strain>
    </source>
</reference>
<comment type="caution">
    <text evidence="1">The sequence shown here is derived from an EMBL/GenBank/DDBJ whole genome shotgun (WGS) entry which is preliminary data.</text>
</comment>
<dbReference type="EMBL" id="VZZK01000030">
    <property type="protein sequence ID" value="KAB1076501.1"/>
    <property type="molecule type" value="Genomic_DNA"/>
</dbReference>
<dbReference type="OrthoDB" id="8005642at2"/>
<gene>
    <name evidence="1" type="ORF">F6X53_23535</name>
</gene>
<dbReference type="Proteomes" id="UP000474159">
    <property type="component" value="Unassembled WGS sequence"/>
</dbReference>
<name>A0A6L3SST0_9HYPH</name>
<dbReference type="AlphaFoldDB" id="A0A6L3SST0"/>
<accession>A0A6L3SST0</accession>
<evidence type="ECO:0000313" key="2">
    <source>
        <dbReference type="Proteomes" id="UP000474159"/>
    </source>
</evidence>
<organism evidence="1 2">
    <name type="scientific">Methylobacterium soli</name>
    <dbReference type="NCBI Taxonomy" id="553447"/>
    <lineage>
        <taxon>Bacteria</taxon>
        <taxon>Pseudomonadati</taxon>
        <taxon>Pseudomonadota</taxon>
        <taxon>Alphaproteobacteria</taxon>
        <taxon>Hyphomicrobiales</taxon>
        <taxon>Methylobacteriaceae</taxon>
        <taxon>Methylobacterium</taxon>
    </lineage>
</organism>
<sequence length="74" mass="8370">MNEPRTGRRARITLDSQLVTYWDREAARLDALAGKARFGWIARRYRRKADVARAQAERSRAREAARGAAPDATA</sequence>
<protein>
    <submittedName>
        <fullName evidence="1">Uncharacterized protein</fullName>
    </submittedName>
</protein>
<proteinExistence type="predicted"/>